<evidence type="ECO:0000313" key="1">
    <source>
        <dbReference type="EMBL" id="MBK1870290.1"/>
    </source>
</evidence>
<keyword evidence="2" id="KW-1185">Reference proteome</keyword>
<comment type="caution">
    <text evidence="1">The sequence shown here is derived from an EMBL/GenBank/DDBJ whole genome shotgun (WGS) entry which is preliminary data.</text>
</comment>
<evidence type="ECO:0000313" key="2">
    <source>
        <dbReference type="Proteomes" id="UP000616151"/>
    </source>
</evidence>
<dbReference type="Proteomes" id="UP000616151">
    <property type="component" value="Unassembled WGS sequence"/>
</dbReference>
<protein>
    <submittedName>
        <fullName evidence="1">Uncharacterized protein</fullName>
    </submittedName>
</protein>
<name>A0ACC5RCA3_9HYPH</name>
<reference evidence="1" key="1">
    <citation type="submission" date="2021-01" db="EMBL/GenBank/DDBJ databases">
        <authorList>
            <person name="Sun Q."/>
        </authorList>
    </citation>
    <scope>NUCLEOTIDE SEQUENCE</scope>
    <source>
        <strain evidence="1">YIM B02566</strain>
    </source>
</reference>
<sequence length="253" mass="26351">MTDDFSDEELMAYADGELAPERSARLVEVLSSRPDLARRVALFVRTGALTAESVKARTHEPVPDNLKASVEAMIRKAAPASATVTPLRPRKAALSVSPFGHWAMPIAASFLALVAGVLGYWLASGGAPKQGYYQVAGIADPELAAILSKLPSGEKAHLNAGEEVSMTSSFYRGDQVLCREFAIAGPEKGDHLAVACRSAGAWSIDLALRTSGGGADAYKPASSAETLDAFLNALGAGPAIEGQAELDALSKSP</sequence>
<proteinExistence type="predicted"/>
<organism evidence="1 2">
    <name type="scientific">Taklimakanibacter albus</name>
    <dbReference type="NCBI Taxonomy" id="2800327"/>
    <lineage>
        <taxon>Bacteria</taxon>
        <taxon>Pseudomonadati</taxon>
        <taxon>Pseudomonadota</taxon>
        <taxon>Alphaproteobacteria</taxon>
        <taxon>Hyphomicrobiales</taxon>
        <taxon>Aestuariivirgaceae</taxon>
        <taxon>Taklimakanibacter</taxon>
    </lineage>
</organism>
<dbReference type="EMBL" id="JAENHL010000008">
    <property type="protein sequence ID" value="MBK1870290.1"/>
    <property type="molecule type" value="Genomic_DNA"/>
</dbReference>
<gene>
    <name evidence="1" type="ORF">JHL16_28260</name>
</gene>
<accession>A0ACC5RCA3</accession>